<dbReference type="GeneID" id="73467230"/>
<dbReference type="InterPro" id="IPR045122">
    <property type="entry name" value="Csc1-like"/>
</dbReference>
<dbReference type="PANTHER" id="PTHR13018">
    <property type="entry name" value="PROBABLE MEMBRANE PROTEIN DUF221-RELATED"/>
    <property type="match status" value="1"/>
</dbReference>
<evidence type="ECO:0000259" key="11">
    <source>
        <dbReference type="Pfam" id="PF14703"/>
    </source>
</evidence>
<dbReference type="InterPro" id="IPR032880">
    <property type="entry name" value="CSC1/OSCA1-like_N"/>
</dbReference>
<feature type="transmembrane region" description="Helical" evidence="7">
    <location>
        <begin position="542"/>
        <end position="569"/>
    </location>
</feature>
<accession>A0A8J5QI03</accession>
<dbReference type="Pfam" id="PF14703">
    <property type="entry name" value="PHM7_cyt"/>
    <property type="match status" value="1"/>
</dbReference>
<dbReference type="InterPro" id="IPR022257">
    <property type="entry name" value="PHM7_ext"/>
</dbReference>
<feature type="transmembrane region" description="Helical" evidence="7">
    <location>
        <begin position="50"/>
        <end position="72"/>
    </location>
</feature>
<evidence type="ECO:0000256" key="1">
    <source>
        <dbReference type="ARBA" id="ARBA00004141"/>
    </source>
</evidence>
<keyword evidence="5 7" id="KW-1133">Transmembrane helix</keyword>
<evidence type="ECO:0000256" key="4">
    <source>
        <dbReference type="ARBA" id="ARBA00022692"/>
    </source>
</evidence>
<keyword evidence="6 7" id="KW-0472">Membrane</keyword>
<evidence type="ECO:0000259" key="9">
    <source>
        <dbReference type="Pfam" id="PF12621"/>
    </source>
</evidence>
<dbReference type="AlphaFoldDB" id="A0A8J5QI03"/>
<dbReference type="EMBL" id="JAGSYN010000044">
    <property type="protein sequence ID" value="KAG7665999.1"/>
    <property type="molecule type" value="Genomic_DNA"/>
</dbReference>
<dbReference type="Proteomes" id="UP000694255">
    <property type="component" value="Unassembled WGS sequence"/>
</dbReference>
<evidence type="ECO:0000313" key="12">
    <source>
        <dbReference type="EMBL" id="KAG7665999.1"/>
    </source>
</evidence>
<dbReference type="RefSeq" id="XP_049266231.1">
    <property type="nucleotide sequence ID" value="XM_049408261.1"/>
</dbReference>
<feature type="domain" description="10TM putative phosphate transporter extracellular tail" evidence="9">
    <location>
        <begin position="796"/>
        <end position="843"/>
    </location>
</feature>
<organism evidence="12 13">
    <name type="scientific">[Candida] subhashii</name>
    <dbReference type="NCBI Taxonomy" id="561895"/>
    <lineage>
        <taxon>Eukaryota</taxon>
        <taxon>Fungi</taxon>
        <taxon>Dikarya</taxon>
        <taxon>Ascomycota</taxon>
        <taxon>Saccharomycotina</taxon>
        <taxon>Pichiomycetes</taxon>
        <taxon>Debaryomycetaceae</taxon>
        <taxon>Spathaspora</taxon>
    </lineage>
</organism>
<dbReference type="Pfam" id="PF02714">
    <property type="entry name" value="RSN1_7TM"/>
    <property type="match status" value="1"/>
</dbReference>
<feature type="transmembrane region" description="Helical" evidence="7">
    <location>
        <begin position="656"/>
        <end position="680"/>
    </location>
</feature>
<feature type="transmembrane region" description="Helical" evidence="7">
    <location>
        <begin position="589"/>
        <end position="607"/>
    </location>
</feature>
<keyword evidence="3" id="KW-0813">Transport</keyword>
<dbReference type="PANTHER" id="PTHR13018:SF20">
    <property type="entry name" value="SPORULATION-SPECIFIC PROTEIN 75"/>
    <property type="match status" value="1"/>
</dbReference>
<evidence type="ECO:0000256" key="5">
    <source>
        <dbReference type="ARBA" id="ARBA00022989"/>
    </source>
</evidence>
<gene>
    <name evidence="12" type="ORF">J8A68_000429</name>
</gene>
<dbReference type="GO" id="GO:0005886">
    <property type="term" value="C:plasma membrane"/>
    <property type="evidence" value="ECO:0007669"/>
    <property type="project" value="TreeGrafter"/>
</dbReference>
<evidence type="ECO:0000259" key="10">
    <source>
        <dbReference type="Pfam" id="PF13967"/>
    </source>
</evidence>
<dbReference type="InterPro" id="IPR027815">
    <property type="entry name" value="CSC1/OSCA1-like_cyt"/>
</dbReference>
<dbReference type="OrthoDB" id="1076608at2759"/>
<comment type="subcellular location">
    <subcellularLocation>
        <location evidence="1">Membrane</location>
        <topology evidence="1">Multi-pass membrane protein</topology>
    </subcellularLocation>
</comment>
<feature type="domain" description="CSC1/OSCA1-like N-terminal transmembrane" evidence="10">
    <location>
        <begin position="51"/>
        <end position="201"/>
    </location>
</feature>
<proteinExistence type="inferred from homology"/>
<evidence type="ECO:0000256" key="7">
    <source>
        <dbReference type="SAM" id="Phobius"/>
    </source>
</evidence>
<feature type="transmembrane region" description="Helical" evidence="7">
    <location>
        <begin position="450"/>
        <end position="478"/>
    </location>
</feature>
<evidence type="ECO:0000256" key="2">
    <source>
        <dbReference type="ARBA" id="ARBA00007779"/>
    </source>
</evidence>
<dbReference type="Pfam" id="PF12621">
    <property type="entry name" value="PHM7_ext"/>
    <property type="match status" value="1"/>
</dbReference>
<dbReference type="GO" id="GO:0005227">
    <property type="term" value="F:calcium-activated cation channel activity"/>
    <property type="evidence" value="ECO:0007669"/>
    <property type="project" value="InterPro"/>
</dbReference>
<feature type="transmembrane region" description="Helical" evidence="7">
    <location>
        <begin position="498"/>
        <end position="521"/>
    </location>
</feature>
<evidence type="ECO:0000313" key="13">
    <source>
        <dbReference type="Proteomes" id="UP000694255"/>
    </source>
</evidence>
<comment type="similarity">
    <text evidence="2">Belongs to the CSC1 (TC 1.A.17) family.</text>
</comment>
<feature type="domain" description="CSC1/OSCA1-like 7TM region" evidence="8">
    <location>
        <begin position="449"/>
        <end position="723"/>
    </location>
</feature>
<name>A0A8J5QI03_9ASCO</name>
<keyword evidence="4 7" id="KW-0812">Transmembrane</keyword>
<feature type="transmembrane region" description="Helical" evidence="7">
    <location>
        <begin position="737"/>
        <end position="757"/>
    </location>
</feature>
<feature type="domain" description="CSC1/OSCA1-like cytosolic" evidence="11">
    <location>
        <begin position="224"/>
        <end position="436"/>
    </location>
</feature>
<keyword evidence="13" id="KW-1185">Reference proteome</keyword>
<evidence type="ECO:0000256" key="6">
    <source>
        <dbReference type="ARBA" id="ARBA00023136"/>
    </source>
</evidence>
<reference evidence="12 13" key="1">
    <citation type="journal article" date="2021" name="DNA Res.">
        <title>Genome analysis of Candida subhashii reveals its hybrid nature and dual mitochondrial genome conformations.</title>
        <authorList>
            <person name="Mixao V."/>
            <person name="Hegedusova E."/>
            <person name="Saus E."/>
            <person name="Pryszcz L.P."/>
            <person name="Cillingova A."/>
            <person name="Nosek J."/>
            <person name="Gabaldon T."/>
        </authorList>
    </citation>
    <scope>NUCLEOTIDE SEQUENCE [LARGE SCALE GENOMIC DNA]</scope>
    <source>
        <strain evidence="12 13">CBS 10753</strain>
    </source>
</reference>
<comment type="caution">
    <text evidence="12">The sequence shown here is derived from an EMBL/GenBank/DDBJ whole genome shotgun (WGS) entry which is preliminary data.</text>
</comment>
<dbReference type="Pfam" id="PF13967">
    <property type="entry name" value="RSN1_TM"/>
    <property type="match status" value="1"/>
</dbReference>
<feature type="transmembrane region" description="Helical" evidence="7">
    <location>
        <begin position="125"/>
        <end position="150"/>
    </location>
</feature>
<feature type="transmembrane region" description="Helical" evidence="7">
    <location>
        <begin position="180"/>
        <end position="200"/>
    </location>
</feature>
<protein>
    <submittedName>
        <fullName evidence="12">SPO75</fullName>
    </submittedName>
</protein>
<feature type="transmembrane region" description="Helical" evidence="7">
    <location>
        <begin position="700"/>
        <end position="725"/>
    </location>
</feature>
<evidence type="ECO:0000256" key="3">
    <source>
        <dbReference type="ARBA" id="ARBA00022448"/>
    </source>
</evidence>
<sequence>MSTITSSEQYDYGALTRSYMGIFNSQRFSRFLNTTQTGAAHSASGLDFGLFMKTLFTSLCFCTIQLTLFCLFRSVFNFLYQPRCFCVPINERMECLPRGFLNWIIPTLKSSINNYLSLGLDAYFFVRYISVLSLFFSVLGTLNMIILIPINATGSNAEYSATGLDKLSLSNISNTKVARLNAHFIMGLLTIGFFHWMIIYEFQSFVTIRQSYLVSNTHRNSIMARTLLISNIPYYLQDDGILRDLFKIVPGGIKNFWEVYDFERIDHEVKKAEYALNILEQSQILVLRKYYNHRYGLLGFRDGSVEDETHDMLDFLHNPKNEILFYPPIYLGLVKVPKFDRSFRVQLAGWLRIFRFEKKHVMKDWAIQTLQDCITCIDEEKLKLANGQLRKHNKTFVEFTTQEGAYIAHQCLLSQSQGHLDKTLIEINPADIIWRNVSRNDGVACKFEKYLVTVVFICIIILYVIPVSLIGLVSQIPLLTQLMPFLKWIYHFPEEARATISGFLPSILLTILTEIVMYTFRFLTYYKGKTTGCEAELDLQKWYFAFLFVQQFLVVTISSSVTVICRQIIDQPTSIPVLLATNLPKSATFFFQYICLRAFAFCGNNFLRIGQLTLSNTLYKIIDNTPRRKFKRVTSLPKIKWGTTFSVYSIYACIRISYSIVSPLISIFIIFFLCLSILYYKYALKYVYSHINESETTGRLYPIALLHLYTGIYCLECCLIGVFFLSKDKKGSYPMRTHGWIMTGILFLTIFTNTLIYNRYIPHFSNLPILSDKIYKETPQKQDNQVCDEPDSTSTYYSNRKLMYLHPAFKYEPPKLWLPKDPLGFTELQIQEIESKIDSLREGQTTGASVTFVKPFHTLKLLVSQAPPDYK</sequence>
<evidence type="ECO:0000259" key="8">
    <source>
        <dbReference type="Pfam" id="PF02714"/>
    </source>
</evidence>
<dbReference type="InterPro" id="IPR003864">
    <property type="entry name" value="CSC1/OSCA1-like_7TM"/>
</dbReference>